<dbReference type="EMBL" id="JAETWB010000058">
    <property type="protein sequence ID" value="MBL6082300.1"/>
    <property type="molecule type" value="Genomic_DNA"/>
</dbReference>
<dbReference type="InterPro" id="IPR030802">
    <property type="entry name" value="Permease_MalE"/>
</dbReference>
<feature type="transmembrane region" description="Helical" evidence="1">
    <location>
        <begin position="220"/>
        <end position="243"/>
    </location>
</feature>
<keyword evidence="1" id="KW-0472">Membrane</keyword>
<keyword evidence="3" id="KW-1185">Reference proteome</keyword>
<keyword evidence="1" id="KW-1133">Transmembrane helix</keyword>
<keyword evidence="1" id="KW-0812">Transmembrane</keyword>
<protein>
    <submittedName>
        <fullName evidence="2">ABC transporter permease</fullName>
    </submittedName>
</protein>
<dbReference type="Proteomes" id="UP000660885">
    <property type="component" value="Unassembled WGS sequence"/>
</dbReference>
<sequence length="283" mass="28636">MAQGSWRRGARDVSSPGPLIRAAAGIGRGVEGVAYGVAGATALFGGLLLALPAALRGSVRARRSDFVDALAEAGYRALPIVTVVNFLVGGILAFVGAVQLVRFGAGIYVANLVGIAVVREMAAVMTAIVMAGRTGASFAARLATMQGNEEVDALVVLGISPVEHLVLPRAAALTITLPLLYLYGCAVGLLGGLAVSALLLDVGTAAFVGQLREALNADQFVIGFVKCLAFGAFLGVTSCHVGLRAGRSAAEVGRATTSAVVIGIVGIIAIDAAFALFLNALHV</sequence>
<dbReference type="Pfam" id="PF02405">
    <property type="entry name" value="MlaE"/>
    <property type="match status" value="1"/>
</dbReference>
<name>A0ABS1UDU6_9PROT</name>
<dbReference type="PANTHER" id="PTHR30188">
    <property type="entry name" value="ABC TRANSPORTER PERMEASE PROTEIN-RELATED"/>
    <property type="match status" value="1"/>
</dbReference>
<evidence type="ECO:0000256" key="1">
    <source>
        <dbReference type="SAM" id="Phobius"/>
    </source>
</evidence>
<gene>
    <name evidence="2" type="ORF">JMJ56_30455</name>
</gene>
<feature type="transmembrane region" description="Helical" evidence="1">
    <location>
        <begin position="255"/>
        <end position="278"/>
    </location>
</feature>
<comment type="caution">
    <text evidence="2">The sequence shown here is derived from an EMBL/GenBank/DDBJ whole genome shotgun (WGS) entry which is preliminary data.</text>
</comment>
<organism evidence="2 3">
    <name type="scientific">Belnapia arida</name>
    <dbReference type="NCBI Taxonomy" id="2804533"/>
    <lineage>
        <taxon>Bacteria</taxon>
        <taxon>Pseudomonadati</taxon>
        <taxon>Pseudomonadota</taxon>
        <taxon>Alphaproteobacteria</taxon>
        <taxon>Acetobacterales</taxon>
        <taxon>Roseomonadaceae</taxon>
        <taxon>Belnapia</taxon>
    </lineage>
</organism>
<evidence type="ECO:0000313" key="2">
    <source>
        <dbReference type="EMBL" id="MBL6082300.1"/>
    </source>
</evidence>
<reference evidence="2 3" key="1">
    <citation type="submission" date="2021-01" db="EMBL/GenBank/DDBJ databases">
        <title>Belnapia mucosa sp. nov. and Belnapia arida sp. nov., isolated from the Tabernas Desert (Almeria, Spain).</title>
        <authorList>
            <person name="Molina-Menor E."/>
            <person name="Vidal-Verdu A."/>
            <person name="Calonge A."/>
            <person name="Satari L."/>
            <person name="Pereto J."/>
            <person name="Porcar M."/>
        </authorList>
    </citation>
    <scope>NUCLEOTIDE SEQUENCE [LARGE SCALE GENOMIC DNA]</scope>
    <source>
        <strain evidence="2 3">T18</strain>
    </source>
</reference>
<proteinExistence type="predicted"/>
<evidence type="ECO:0000313" key="3">
    <source>
        <dbReference type="Proteomes" id="UP000660885"/>
    </source>
</evidence>
<feature type="transmembrane region" description="Helical" evidence="1">
    <location>
        <begin position="107"/>
        <end position="131"/>
    </location>
</feature>
<feature type="transmembrane region" description="Helical" evidence="1">
    <location>
        <begin position="33"/>
        <end position="55"/>
    </location>
</feature>
<feature type="transmembrane region" description="Helical" evidence="1">
    <location>
        <begin position="76"/>
        <end position="101"/>
    </location>
</feature>
<dbReference type="PANTHER" id="PTHR30188:SF3">
    <property type="entry name" value="ABC TRANSPORTER PERMEASE"/>
    <property type="match status" value="1"/>
</dbReference>
<accession>A0ABS1UDU6</accession>
<feature type="transmembrane region" description="Helical" evidence="1">
    <location>
        <begin position="179"/>
        <end position="200"/>
    </location>
</feature>